<name>A0A2T7E328_9POAL</name>
<proteinExistence type="predicted"/>
<dbReference type="EMBL" id="CM009752">
    <property type="protein sequence ID" value="PUZ62245.1"/>
    <property type="molecule type" value="Genomic_DNA"/>
</dbReference>
<accession>A0A2T7E328</accession>
<organism evidence="1 2">
    <name type="scientific">Panicum hallii var. hallii</name>
    <dbReference type="NCBI Taxonomy" id="1504633"/>
    <lineage>
        <taxon>Eukaryota</taxon>
        <taxon>Viridiplantae</taxon>
        <taxon>Streptophyta</taxon>
        <taxon>Embryophyta</taxon>
        <taxon>Tracheophyta</taxon>
        <taxon>Spermatophyta</taxon>
        <taxon>Magnoliopsida</taxon>
        <taxon>Liliopsida</taxon>
        <taxon>Poales</taxon>
        <taxon>Poaceae</taxon>
        <taxon>PACMAD clade</taxon>
        <taxon>Panicoideae</taxon>
        <taxon>Panicodae</taxon>
        <taxon>Paniceae</taxon>
        <taxon>Panicinae</taxon>
        <taxon>Panicum</taxon>
        <taxon>Panicum sect. Panicum</taxon>
    </lineage>
</organism>
<evidence type="ECO:0000313" key="1">
    <source>
        <dbReference type="EMBL" id="PUZ62245.1"/>
    </source>
</evidence>
<dbReference type="AlphaFoldDB" id="A0A2T7E328"/>
<reference evidence="1 2" key="1">
    <citation type="submission" date="2018-04" db="EMBL/GenBank/DDBJ databases">
        <title>WGS assembly of Panicum hallii var. hallii HAL2.</title>
        <authorList>
            <person name="Lovell J."/>
            <person name="Jenkins J."/>
            <person name="Lowry D."/>
            <person name="Mamidi S."/>
            <person name="Sreedasyam A."/>
            <person name="Weng X."/>
            <person name="Barry K."/>
            <person name="Bonette J."/>
            <person name="Campitelli B."/>
            <person name="Daum C."/>
            <person name="Gordon S."/>
            <person name="Gould B."/>
            <person name="Lipzen A."/>
            <person name="MacQueen A."/>
            <person name="Palacio-Mejia J."/>
            <person name="Plott C."/>
            <person name="Shakirov E."/>
            <person name="Shu S."/>
            <person name="Yoshinaga Y."/>
            <person name="Zane M."/>
            <person name="Rokhsar D."/>
            <person name="Grimwood J."/>
            <person name="Schmutz J."/>
            <person name="Juenger T."/>
        </authorList>
    </citation>
    <scope>NUCLEOTIDE SEQUENCE [LARGE SCALE GENOMIC DNA]</scope>
    <source>
        <strain evidence="2">cv. HAL2</strain>
    </source>
</reference>
<dbReference type="Proteomes" id="UP000244336">
    <property type="component" value="Chromosome 4"/>
</dbReference>
<dbReference type="Gramene" id="PUZ62245">
    <property type="protein sequence ID" value="PUZ62245"/>
    <property type="gene ID" value="GQ55_4G341200"/>
</dbReference>
<protein>
    <submittedName>
        <fullName evidence="1">Uncharacterized protein</fullName>
    </submittedName>
</protein>
<gene>
    <name evidence="1" type="ORF">GQ55_4G341200</name>
</gene>
<evidence type="ECO:0000313" key="2">
    <source>
        <dbReference type="Proteomes" id="UP000244336"/>
    </source>
</evidence>
<sequence>MRHVMSNKRILLMNNCLRHCVVALDPFVGSSQVELEGLAEHPSLKNVFVATYLFLLKKKVQITPLKYC</sequence>
<keyword evidence="2" id="KW-1185">Reference proteome</keyword>